<keyword evidence="8" id="KW-0808">Transferase</keyword>
<evidence type="ECO:0000256" key="7">
    <source>
        <dbReference type="ARBA" id="ARBA00022576"/>
    </source>
</evidence>
<comment type="similarity">
    <text evidence="4 16">Belongs to the class-III pyridoxal-phosphate-dependent aminotransferase family.</text>
</comment>
<evidence type="ECO:0000256" key="1">
    <source>
        <dbReference type="ARBA" id="ARBA00001750"/>
    </source>
</evidence>
<dbReference type="RefSeq" id="WP_077718894.1">
    <property type="nucleotide sequence ID" value="NZ_CP019699.1"/>
</dbReference>
<evidence type="ECO:0000313" key="18">
    <source>
        <dbReference type="Proteomes" id="UP000188603"/>
    </source>
</evidence>
<dbReference type="PANTHER" id="PTHR11986:SF58">
    <property type="entry name" value="LEUCINE_METHIONINE RACEMASE"/>
    <property type="match status" value="1"/>
</dbReference>
<evidence type="ECO:0000313" key="17">
    <source>
        <dbReference type="EMBL" id="AQS55075.1"/>
    </source>
</evidence>
<comment type="catalytic activity">
    <reaction evidence="1">
        <text>(S)-3-amino-2-methylpropanoate + 2-oxoglutarate = 2-methyl-3-oxopropanoate + L-glutamate</text>
        <dbReference type="Rhea" id="RHEA:13993"/>
        <dbReference type="ChEBI" id="CHEBI:16810"/>
        <dbReference type="ChEBI" id="CHEBI:29985"/>
        <dbReference type="ChEBI" id="CHEBI:57700"/>
        <dbReference type="ChEBI" id="CHEBI:58655"/>
        <dbReference type="EC" id="2.6.1.22"/>
    </reaction>
</comment>
<dbReference type="Gene3D" id="3.90.1150.10">
    <property type="entry name" value="Aspartate Aminotransferase, domain 1"/>
    <property type="match status" value="1"/>
</dbReference>
<dbReference type="InterPro" id="IPR015422">
    <property type="entry name" value="PyrdxlP-dep_Trfase_small"/>
</dbReference>
<organism evidence="17 18">
    <name type="scientific">Novibacillus thermophilus</name>
    <dbReference type="NCBI Taxonomy" id="1471761"/>
    <lineage>
        <taxon>Bacteria</taxon>
        <taxon>Bacillati</taxon>
        <taxon>Bacillota</taxon>
        <taxon>Bacilli</taxon>
        <taxon>Bacillales</taxon>
        <taxon>Thermoactinomycetaceae</taxon>
        <taxon>Novibacillus</taxon>
    </lineage>
</organism>
<evidence type="ECO:0000256" key="5">
    <source>
        <dbReference type="ARBA" id="ARBA00012876"/>
    </source>
</evidence>
<dbReference type="EMBL" id="CP019699">
    <property type="protein sequence ID" value="AQS55075.1"/>
    <property type="molecule type" value="Genomic_DNA"/>
</dbReference>
<comment type="catalytic activity">
    <reaction evidence="14">
        <text>4-aminobutanoate + 2-oxoglutarate = succinate semialdehyde + L-glutamate</text>
        <dbReference type="Rhea" id="RHEA:23352"/>
        <dbReference type="ChEBI" id="CHEBI:16810"/>
        <dbReference type="ChEBI" id="CHEBI:29985"/>
        <dbReference type="ChEBI" id="CHEBI:57706"/>
        <dbReference type="ChEBI" id="CHEBI:59888"/>
        <dbReference type="EC" id="2.6.1.19"/>
    </reaction>
</comment>
<comment type="cofactor">
    <cofactor evidence="2">
        <name>pyridoxal 5'-phosphate</name>
        <dbReference type="ChEBI" id="CHEBI:597326"/>
    </cofactor>
</comment>
<dbReference type="STRING" id="1471761.B0W44_04085"/>
<evidence type="ECO:0000256" key="15">
    <source>
        <dbReference type="ARBA" id="ARBA00050054"/>
    </source>
</evidence>
<dbReference type="PROSITE" id="PS00600">
    <property type="entry name" value="AA_TRANSFER_CLASS_3"/>
    <property type="match status" value="1"/>
</dbReference>
<dbReference type="InterPro" id="IPR015421">
    <property type="entry name" value="PyrdxlP-dep_Trfase_major"/>
</dbReference>
<evidence type="ECO:0000256" key="16">
    <source>
        <dbReference type="RuleBase" id="RU003560"/>
    </source>
</evidence>
<dbReference type="InterPro" id="IPR050103">
    <property type="entry name" value="Class-III_PLP-dep_AT"/>
</dbReference>
<dbReference type="GO" id="GO:0042802">
    <property type="term" value="F:identical protein binding"/>
    <property type="evidence" value="ECO:0007669"/>
    <property type="project" value="TreeGrafter"/>
</dbReference>
<dbReference type="SUPFAM" id="SSF53383">
    <property type="entry name" value="PLP-dependent transferases"/>
    <property type="match status" value="1"/>
</dbReference>
<dbReference type="FunFam" id="3.40.640.10:FF:000013">
    <property type="entry name" value="4-aminobutyrate aminotransferase"/>
    <property type="match status" value="1"/>
</dbReference>
<protein>
    <recommendedName>
        <fullName evidence="12">(S)-3-amino-2-methylpropionate transaminase</fullName>
        <ecNumber evidence="6">2.6.1.19</ecNumber>
        <ecNumber evidence="5">2.6.1.22</ecNumber>
    </recommendedName>
    <alternativeName>
        <fullName evidence="13">GABA aminotransferase</fullName>
    </alternativeName>
    <alternativeName>
        <fullName evidence="11">Gamma-amino-N-butyrate transaminase</fullName>
    </alternativeName>
    <alternativeName>
        <fullName evidence="15">Glutamate:succinic semialdehyde transaminase</fullName>
    </alternativeName>
    <alternativeName>
        <fullName evidence="10">L-AIBAT</fullName>
    </alternativeName>
</protein>
<keyword evidence="9 16" id="KW-0663">Pyridoxal phosphate</keyword>
<dbReference type="GO" id="GO:0030170">
    <property type="term" value="F:pyridoxal phosphate binding"/>
    <property type="evidence" value="ECO:0007669"/>
    <property type="project" value="InterPro"/>
</dbReference>
<dbReference type="EC" id="2.6.1.22" evidence="5"/>
<dbReference type="NCBIfam" id="NF005376">
    <property type="entry name" value="PRK06918.1"/>
    <property type="match status" value="1"/>
</dbReference>
<dbReference type="AlphaFoldDB" id="A0A1U9K4V1"/>
<dbReference type="OrthoDB" id="9807885at2"/>
<dbReference type="InterPro" id="IPR005814">
    <property type="entry name" value="Aminotrans_3"/>
</dbReference>
<dbReference type="PIRSF" id="PIRSF000521">
    <property type="entry name" value="Transaminase_4ab_Lys_Orn"/>
    <property type="match status" value="1"/>
</dbReference>
<dbReference type="NCBIfam" id="TIGR00700">
    <property type="entry name" value="GABAtrnsam"/>
    <property type="match status" value="1"/>
</dbReference>
<dbReference type="PANTHER" id="PTHR11986">
    <property type="entry name" value="AMINOTRANSFERASE CLASS III"/>
    <property type="match status" value="1"/>
</dbReference>
<reference evidence="17 18" key="1">
    <citation type="journal article" date="2015" name="Int. J. Syst. Evol. Microbiol.">
        <title>Novibacillus thermophilus gen. nov., sp. nov., a Gram-staining-negative and moderately thermophilic member of the family Thermoactinomycetaceae.</title>
        <authorList>
            <person name="Yang G."/>
            <person name="Chen J."/>
            <person name="Zhou S."/>
        </authorList>
    </citation>
    <scope>NUCLEOTIDE SEQUENCE [LARGE SCALE GENOMIC DNA]</scope>
    <source>
        <strain evidence="17 18">SG-1</strain>
    </source>
</reference>
<dbReference type="CDD" id="cd00610">
    <property type="entry name" value="OAT_like"/>
    <property type="match status" value="1"/>
</dbReference>
<evidence type="ECO:0000256" key="3">
    <source>
        <dbReference type="ARBA" id="ARBA00005176"/>
    </source>
</evidence>
<name>A0A1U9K4V1_9BACL</name>
<dbReference type="GO" id="GO:0009448">
    <property type="term" value="P:gamma-aminobutyric acid metabolic process"/>
    <property type="evidence" value="ECO:0007669"/>
    <property type="project" value="InterPro"/>
</dbReference>
<proteinExistence type="inferred from homology"/>
<dbReference type="KEGG" id="ntr:B0W44_04085"/>
<evidence type="ECO:0000256" key="2">
    <source>
        <dbReference type="ARBA" id="ARBA00001933"/>
    </source>
</evidence>
<evidence type="ECO:0000256" key="10">
    <source>
        <dbReference type="ARBA" id="ARBA00029760"/>
    </source>
</evidence>
<sequence length="451" mass="50260">MGERKFANVQTELPGPKAKEWLKRRLNIVPDAVSYGVPTFVQSAKGAILHDVDGNTFIDFAGAIGTINIGHCHDSVVEALHDQIDRYIHTGFNVMMYDPYIQLAEKMAAISPGNCEKKVMFFNSGAEAVENAVKIARKFTKRNAVVSFTGGFHGRTLMAMSLTGKVKPYKHEFGPFAPEIYRAPFPYAYRRPENMNEEEYIRFVLDQLDDFFLREVDPNLVAAVIMEPVQGEGGFIIPGKQFVQEVYERCKKYGILFIADEIQTGFGRTGRYFAVEHYGIEPDLITISKSMAAGLPISGVIGRREVMDQAGSGELGGTYCGSPLGCRAGLAVLEAMEQEKMNERATEIGEKVMRKFKAMYDRFDVIGDVRGLGAMCALELVKDRKSKEPHKELCNRILQEAYTRGLIVLKAGVFDNVIRLLMPLVITDDELEEGLSILEESIETALALQLN</sequence>
<keyword evidence="7" id="KW-0032">Aminotransferase</keyword>
<evidence type="ECO:0000256" key="12">
    <source>
        <dbReference type="ARBA" id="ARBA00030857"/>
    </source>
</evidence>
<evidence type="ECO:0000256" key="8">
    <source>
        <dbReference type="ARBA" id="ARBA00022679"/>
    </source>
</evidence>
<gene>
    <name evidence="17" type="ORF">B0W44_04085</name>
</gene>
<dbReference type="Gene3D" id="3.40.640.10">
    <property type="entry name" value="Type I PLP-dependent aspartate aminotransferase-like (Major domain)"/>
    <property type="match status" value="1"/>
</dbReference>
<evidence type="ECO:0000256" key="11">
    <source>
        <dbReference type="ARBA" id="ARBA00030204"/>
    </source>
</evidence>
<keyword evidence="18" id="KW-1185">Reference proteome</keyword>
<dbReference type="Proteomes" id="UP000188603">
    <property type="component" value="Chromosome"/>
</dbReference>
<evidence type="ECO:0000256" key="9">
    <source>
        <dbReference type="ARBA" id="ARBA00022898"/>
    </source>
</evidence>
<dbReference type="InterPro" id="IPR049704">
    <property type="entry name" value="Aminotrans_3_PPA_site"/>
</dbReference>
<evidence type="ECO:0000256" key="14">
    <source>
        <dbReference type="ARBA" id="ARBA00048021"/>
    </source>
</evidence>
<dbReference type="InterPro" id="IPR004632">
    <property type="entry name" value="4NH2But_aminotransferase_bac"/>
</dbReference>
<dbReference type="GO" id="GO:0047298">
    <property type="term" value="F:(S)-3-amino-2-methylpropionate transaminase activity"/>
    <property type="evidence" value="ECO:0007669"/>
    <property type="project" value="UniProtKB-EC"/>
</dbReference>
<comment type="pathway">
    <text evidence="3">Amino-acid degradation; 4-aminobutanoate degradation.</text>
</comment>
<evidence type="ECO:0000256" key="13">
    <source>
        <dbReference type="ARBA" id="ARBA00031787"/>
    </source>
</evidence>
<dbReference type="InterPro" id="IPR015424">
    <property type="entry name" value="PyrdxlP-dep_Trfase"/>
</dbReference>
<evidence type="ECO:0000256" key="6">
    <source>
        <dbReference type="ARBA" id="ARBA00012912"/>
    </source>
</evidence>
<dbReference type="EC" id="2.6.1.19" evidence="6"/>
<dbReference type="GO" id="GO:0034386">
    <property type="term" value="F:4-aminobutyrate:2-oxoglutarate transaminase activity"/>
    <property type="evidence" value="ECO:0007669"/>
    <property type="project" value="UniProtKB-EC"/>
</dbReference>
<accession>A0A1U9K4V1</accession>
<evidence type="ECO:0000256" key="4">
    <source>
        <dbReference type="ARBA" id="ARBA00008954"/>
    </source>
</evidence>
<dbReference type="Pfam" id="PF00202">
    <property type="entry name" value="Aminotran_3"/>
    <property type="match status" value="1"/>
</dbReference>